<accession>A0A423WFY1</accession>
<keyword evidence="7" id="KW-0863">Zinc-finger</keyword>
<proteinExistence type="inferred from homology"/>
<dbReference type="GO" id="GO:0006289">
    <property type="term" value="P:nucleotide-excision repair"/>
    <property type="evidence" value="ECO:0007669"/>
    <property type="project" value="InterPro"/>
</dbReference>
<dbReference type="InterPro" id="IPR047544">
    <property type="entry name" value="RING-HC_RBR_RNF216"/>
</dbReference>
<dbReference type="Pfam" id="PF03835">
    <property type="entry name" value="Rad4"/>
    <property type="match status" value="1"/>
</dbReference>
<comment type="caution">
    <text evidence="15">The sequence shown here is derived from an EMBL/GenBank/DDBJ whole genome shotgun (WGS) entry which is preliminary data.</text>
</comment>
<evidence type="ECO:0000256" key="9">
    <source>
        <dbReference type="ARBA" id="ARBA00022833"/>
    </source>
</evidence>
<dbReference type="CDD" id="cd16630">
    <property type="entry name" value="RING-HC_RBR_RNF216"/>
    <property type="match status" value="1"/>
</dbReference>
<dbReference type="InterPro" id="IPR047545">
    <property type="entry name" value="BRcat_RBR_RNF216"/>
</dbReference>
<keyword evidence="6" id="KW-0227">DNA damage</keyword>
<evidence type="ECO:0000256" key="7">
    <source>
        <dbReference type="ARBA" id="ARBA00022771"/>
    </source>
</evidence>
<feature type="region of interest" description="Disordered" evidence="13">
    <location>
        <begin position="1478"/>
        <end position="1516"/>
    </location>
</feature>
<feature type="compositionally biased region" description="Basic and acidic residues" evidence="13">
    <location>
        <begin position="351"/>
        <end position="361"/>
    </location>
</feature>
<evidence type="ECO:0000256" key="12">
    <source>
        <dbReference type="SAM" id="Coils"/>
    </source>
</evidence>
<feature type="region of interest" description="Disordered" evidence="13">
    <location>
        <begin position="1041"/>
        <end position="1070"/>
    </location>
</feature>
<dbReference type="InterPro" id="IPR044066">
    <property type="entry name" value="TRIAD_supradom"/>
</dbReference>
<dbReference type="GO" id="GO:0000111">
    <property type="term" value="C:nucleotide-excision repair factor 2 complex"/>
    <property type="evidence" value="ECO:0007669"/>
    <property type="project" value="TreeGrafter"/>
</dbReference>
<dbReference type="SUPFAM" id="SSF57850">
    <property type="entry name" value="RING/U-box"/>
    <property type="match status" value="1"/>
</dbReference>
<evidence type="ECO:0000256" key="11">
    <source>
        <dbReference type="ARBA" id="ARBA00023242"/>
    </source>
</evidence>
<feature type="region of interest" description="Disordered" evidence="13">
    <location>
        <begin position="21"/>
        <end position="80"/>
    </location>
</feature>
<feature type="region of interest" description="Disordered" evidence="13">
    <location>
        <begin position="351"/>
        <end position="436"/>
    </location>
</feature>
<gene>
    <name evidence="15" type="ORF">VSDG_02501</name>
</gene>
<dbReference type="Proteomes" id="UP000284375">
    <property type="component" value="Unassembled WGS sequence"/>
</dbReference>
<organism evidence="15 16">
    <name type="scientific">Cytospora chrysosperma</name>
    <name type="common">Cytospora canker fungus</name>
    <name type="synonym">Sphaeria chrysosperma</name>
    <dbReference type="NCBI Taxonomy" id="252740"/>
    <lineage>
        <taxon>Eukaryota</taxon>
        <taxon>Fungi</taxon>
        <taxon>Dikarya</taxon>
        <taxon>Ascomycota</taxon>
        <taxon>Pezizomycotina</taxon>
        <taxon>Sordariomycetes</taxon>
        <taxon>Sordariomycetidae</taxon>
        <taxon>Diaporthales</taxon>
        <taxon>Cytosporaceae</taxon>
        <taxon>Cytospora</taxon>
    </lineage>
</organism>
<feature type="compositionally biased region" description="Polar residues" evidence="13">
    <location>
        <begin position="937"/>
        <end position="953"/>
    </location>
</feature>
<feature type="compositionally biased region" description="Acidic residues" evidence="13">
    <location>
        <begin position="70"/>
        <end position="80"/>
    </location>
</feature>
<evidence type="ECO:0000256" key="1">
    <source>
        <dbReference type="ARBA" id="ARBA00004123"/>
    </source>
</evidence>
<feature type="region of interest" description="Disordered" evidence="13">
    <location>
        <begin position="1545"/>
        <end position="1581"/>
    </location>
</feature>
<feature type="compositionally biased region" description="Acidic residues" evidence="13">
    <location>
        <begin position="413"/>
        <end position="433"/>
    </location>
</feature>
<dbReference type="EMBL" id="LJZO01000005">
    <property type="protein sequence ID" value="ROW02106.1"/>
    <property type="molecule type" value="Genomic_DNA"/>
</dbReference>
<dbReference type="InterPro" id="IPR038765">
    <property type="entry name" value="Papain-like_cys_pep_sf"/>
</dbReference>
<dbReference type="InterPro" id="IPR018327">
    <property type="entry name" value="BHD_2"/>
</dbReference>
<feature type="region of interest" description="Disordered" evidence="13">
    <location>
        <begin position="974"/>
        <end position="998"/>
    </location>
</feature>
<protein>
    <recommendedName>
        <fullName evidence="14">RING-type domain-containing protein</fullName>
    </recommendedName>
</protein>
<keyword evidence="3" id="KW-0808">Transferase</keyword>
<dbReference type="SMART" id="SM01031">
    <property type="entry name" value="BHD_2"/>
    <property type="match status" value="1"/>
</dbReference>
<dbReference type="GO" id="GO:0003684">
    <property type="term" value="F:damaged DNA binding"/>
    <property type="evidence" value="ECO:0007669"/>
    <property type="project" value="InterPro"/>
</dbReference>
<feature type="domain" description="RING-type" evidence="14">
    <location>
        <begin position="1213"/>
        <end position="1433"/>
    </location>
</feature>
<evidence type="ECO:0000256" key="10">
    <source>
        <dbReference type="ARBA" id="ARBA00023204"/>
    </source>
</evidence>
<evidence type="ECO:0000256" key="4">
    <source>
        <dbReference type="ARBA" id="ARBA00022723"/>
    </source>
</evidence>
<dbReference type="InterPro" id="IPR047546">
    <property type="entry name" value="Rcat_RBR_RNF216"/>
</dbReference>
<dbReference type="CDD" id="cd20353">
    <property type="entry name" value="Rcat_RBR_RNF216"/>
    <property type="match status" value="1"/>
</dbReference>
<reference evidence="15 16" key="1">
    <citation type="submission" date="2015-09" db="EMBL/GenBank/DDBJ databases">
        <title>Host preference determinants of Valsa canker pathogens revealed by comparative genomics.</title>
        <authorList>
            <person name="Yin Z."/>
            <person name="Huang L."/>
        </authorList>
    </citation>
    <scope>NUCLEOTIDE SEQUENCE [LARGE SCALE GENOMIC DNA]</scope>
    <source>
        <strain evidence="15 16">YSFL</strain>
    </source>
</reference>
<dbReference type="SUPFAM" id="SSF54001">
    <property type="entry name" value="Cysteine proteinases"/>
    <property type="match status" value="1"/>
</dbReference>
<dbReference type="InterPro" id="IPR042488">
    <property type="entry name" value="Rad4_BHD3_sf"/>
</dbReference>
<keyword evidence="4" id="KW-0479">Metal-binding</keyword>
<dbReference type="PANTHER" id="PTHR12135:SF2">
    <property type="entry name" value="DNA REPAIR PROTEIN RAD34"/>
    <property type="match status" value="1"/>
</dbReference>
<dbReference type="GO" id="GO:0016740">
    <property type="term" value="F:transferase activity"/>
    <property type="evidence" value="ECO:0007669"/>
    <property type="project" value="UniProtKB-KW"/>
</dbReference>
<evidence type="ECO:0000256" key="8">
    <source>
        <dbReference type="ARBA" id="ARBA00022786"/>
    </source>
</evidence>
<keyword evidence="8" id="KW-0833">Ubl conjugation pathway</keyword>
<comment type="similarity">
    <text evidence="2">Belongs to the XPC family.</text>
</comment>
<dbReference type="Pfam" id="PF10405">
    <property type="entry name" value="BHD_3"/>
    <property type="match status" value="1"/>
</dbReference>
<dbReference type="InterPro" id="IPR018328">
    <property type="entry name" value="Rad4_beta-hairpin_dom3"/>
</dbReference>
<dbReference type="SMART" id="SM01032">
    <property type="entry name" value="BHD_3"/>
    <property type="match status" value="1"/>
</dbReference>
<feature type="compositionally biased region" description="Pro residues" evidence="13">
    <location>
        <begin position="977"/>
        <end position="986"/>
    </location>
</feature>
<dbReference type="STRING" id="252740.A0A423WFY1"/>
<dbReference type="InterPro" id="IPR004583">
    <property type="entry name" value="DNA_repair_Rad4"/>
</dbReference>
<dbReference type="InterPro" id="IPR018326">
    <property type="entry name" value="Rad4_beta-hairpin_dom1"/>
</dbReference>
<dbReference type="Pfam" id="PF26200">
    <property type="entry name" value="Rcat_RNF216"/>
    <property type="match status" value="1"/>
</dbReference>
<dbReference type="OrthoDB" id="300780at2759"/>
<dbReference type="FunFam" id="3.30.70.2460:FF:000001">
    <property type="entry name" value="DNA repair protein Rad4 family"/>
    <property type="match status" value="1"/>
</dbReference>
<keyword evidence="16" id="KW-1185">Reference proteome</keyword>
<comment type="subcellular location">
    <subcellularLocation>
        <location evidence="1">Nucleus</location>
    </subcellularLocation>
</comment>
<feature type="region of interest" description="Disordered" evidence="13">
    <location>
        <begin position="905"/>
        <end position="957"/>
    </location>
</feature>
<evidence type="ECO:0000256" key="6">
    <source>
        <dbReference type="ARBA" id="ARBA00022763"/>
    </source>
</evidence>
<evidence type="ECO:0000313" key="16">
    <source>
        <dbReference type="Proteomes" id="UP000284375"/>
    </source>
</evidence>
<dbReference type="Gene3D" id="2.20.20.110">
    <property type="entry name" value="Rad4, beta-hairpin domain BHD1"/>
    <property type="match status" value="1"/>
</dbReference>
<dbReference type="Gene3D" id="3.90.260.10">
    <property type="entry name" value="Transglutaminase-like"/>
    <property type="match status" value="1"/>
</dbReference>
<dbReference type="GO" id="GO:0003697">
    <property type="term" value="F:single-stranded DNA binding"/>
    <property type="evidence" value="ECO:0007669"/>
    <property type="project" value="TreeGrafter"/>
</dbReference>
<feature type="region of interest" description="Disordered" evidence="13">
    <location>
        <begin position="188"/>
        <end position="216"/>
    </location>
</feature>
<evidence type="ECO:0000256" key="3">
    <source>
        <dbReference type="ARBA" id="ARBA00022679"/>
    </source>
</evidence>
<dbReference type="PANTHER" id="PTHR12135">
    <property type="entry name" value="DNA REPAIR PROTEIN XP-C / RAD4"/>
    <property type="match status" value="1"/>
</dbReference>
<evidence type="ECO:0000256" key="5">
    <source>
        <dbReference type="ARBA" id="ARBA00022737"/>
    </source>
</evidence>
<dbReference type="CDD" id="cd20339">
    <property type="entry name" value="BRcat_RBR_RNF216"/>
    <property type="match status" value="1"/>
</dbReference>
<dbReference type="GO" id="GO:0008270">
    <property type="term" value="F:zinc ion binding"/>
    <property type="evidence" value="ECO:0007669"/>
    <property type="project" value="UniProtKB-KW"/>
</dbReference>
<evidence type="ECO:0000256" key="2">
    <source>
        <dbReference type="ARBA" id="ARBA00009525"/>
    </source>
</evidence>
<keyword evidence="5" id="KW-0677">Repeat</keyword>
<dbReference type="GO" id="GO:0071942">
    <property type="term" value="C:XPC complex"/>
    <property type="evidence" value="ECO:0007669"/>
    <property type="project" value="TreeGrafter"/>
</dbReference>
<dbReference type="InterPro" id="IPR036985">
    <property type="entry name" value="Transglutaminase-like_sf"/>
</dbReference>
<evidence type="ECO:0000259" key="14">
    <source>
        <dbReference type="PROSITE" id="PS51873"/>
    </source>
</evidence>
<keyword evidence="11" id="KW-0539">Nucleus</keyword>
<dbReference type="Pfam" id="PF10403">
    <property type="entry name" value="BHD_1"/>
    <property type="match status" value="1"/>
</dbReference>
<dbReference type="InterPro" id="IPR018325">
    <property type="entry name" value="Rad4/PNGase_transGLS-fold"/>
</dbReference>
<feature type="coiled-coil region" evidence="12">
    <location>
        <begin position="791"/>
        <end position="818"/>
    </location>
</feature>
<dbReference type="Gene3D" id="3.30.70.2460">
    <property type="entry name" value="Rad4, beta-hairpin domain BHD3"/>
    <property type="match status" value="1"/>
</dbReference>
<name>A0A423WFY1_CYTCH</name>
<evidence type="ECO:0000256" key="13">
    <source>
        <dbReference type="SAM" id="MobiDB-lite"/>
    </source>
</evidence>
<dbReference type="SMART" id="SM01030">
    <property type="entry name" value="BHD_1"/>
    <property type="match status" value="1"/>
</dbReference>
<sequence length="1750" mass="196663">MPPHVPRKRLRATLFDDLDATVSPQTKGKARQRLAELSDDDSSLTSLSDSDSDAEFEDVPVAKRQKLEEGPADEDDEDEDGDIVFEDVSYPTLAPQQAQGPNDGALELTLSHMPTVSYDLGGKKGPSKKERQARIATHCMHVQFLMWHNAIRNSWLCDHVIQGIMLSHIPPGMWDEIERFRRNSGLVVEEETPRKTTRGGTANKAKGKSRKVATKPVRDWGGAAERLERGAVDLSHGDPLFRLLRALSAWWRKRFRTTAPGLRKMGYMQTRRCANLIKGFTEGGVNPSRYGERISTLQWFRLRAQECSGSRDVGAQLFTVLLRALGLEARMVANLQPVGFGFNKLEEADTEKVSDQSEEVKQGSADVGANRLNGHPVKQTSKASQKRVLENRRQPRQPGRSVRQRGLGGLKEDPDELGDGDLELTENDSDDPVVEIPPLASAKSSINKFDRDLDFPHYWTEVLSPATHKYVAVDATVKNIVGTSRDLVESLGPRGAKADKAKQVLAYVVGFSQDGTAKDVTVRYLKGQILPGRTKGTRIPLEKIPVYNKNGKVKRYDHFDWFRSVMRGYARGGEKHPLTEFDYDEDSTDLKPAQPEKKEVKEGEETLQYYKQSKEFALARHLKREEALLPTAKPVKYFKNKGKKGDGEEESVYLRKDVVQVKSEETWHKQGRAPKPGVSPLKWAPYRAATTNRRRELAEAEAASGHKVLQGLYSYDQTDWIIPPPIKDGIIPKNQYGNIDLFVEHMLPEGAAHVPYRAAIRVCRRLEIDFAEAVVDFEFGHRMAVPVIQGVVIAEEYLDKVMEEVAKEEAEKARKEDEKRRKLVHGTWRKLLMGMRIVERIRREYGEVKDSFQVFGHSRDDRQDVPAAEPVVATDEDMGGGFFPEGFEEDVEEDRGVMHKSSFFPAIDDEEEGTDEGNGLMRSGFGRQTTRDDLIPSQEQTPELDDSTSQSGGQDVELRHIRGLVRPFRMLAVQKSPAPPSPPPVQPQQDRMEPSERVKSHCTNSVLATLPDIDPECLAHLCEEAQWDPNLVIDRLLDQAENGQPYPKAPKPSLKRKREDDEDAQGPEIAAKKFDNDERRLQRKTASYLTTTDTLFQQTFPQVYVVDMRRILARHGNCLYPAFLALDQVLVNWDDKNPPFKKKARITQPYKKYDLTNLDNTIRDCHDEGERDALEEFRAVRAVQLKQRAEAVAELQREQDEEDNLEIARLEGNVSDCGCCFVEYALNRMVHCDGDVLHWFCRGCARMMAETQIGLSKYHLDCMSTDGCTGRFALDQREIFLDASSRTALDRIEQEAVLREAGIENLETCPQCPFAAEYPPIEVDKEFRCLDPECGVVSCRSCRRETHVPKSCAEAALEHGHTARHEIEEAMSAALIRKCNKCSAPFIKQDGCNKMTCTKCRNIQCYVCSKSCDYAHFNDPSRGGRTGNCPLFDNNGIEVRHREEVRTAEEQARKKALEKHPEVQAELLEFKVSDKVKKDEDARKGPVLQRGRQPVIQLPQVRFRDPRPRPPGQPNAFLVPGQHGLPRAPAVPGHRVRLFHGRAQPAPFRAEPPRPPAVSQAAAPSGVRAASPRDPPAQANQQPIQHLAQPLLAINPQAIHLQPPALPAQPDMGFLGVLPVQPPAPLHVMSHALVRLGDFDPIYGNHRRSEPPLASAVGNDPLGVANLPDHSVFHPPQEEPAVNPVPLWGMPPQDLAQHRNHGGGLNDINYNDFVDALDDFNRDEFMDILNGIREEEARALGRGRGNAWDF</sequence>
<keyword evidence="12" id="KW-0175">Coiled coil</keyword>
<keyword evidence="9" id="KW-0862">Zinc</keyword>
<evidence type="ECO:0000313" key="15">
    <source>
        <dbReference type="EMBL" id="ROW02106.1"/>
    </source>
</evidence>
<dbReference type="Pfam" id="PF10404">
    <property type="entry name" value="BHD_2"/>
    <property type="match status" value="1"/>
</dbReference>
<dbReference type="Gene3D" id="1.20.120.1750">
    <property type="match status" value="1"/>
</dbReference>
<dbReference type="GO" id="GO:0005737">
    <property type="term" value="C:cytoplasm"/>
    <property type="evidence" value="ECO:0007669"/>
    <property type="project" value="TreeGrafter"/>
</dbReference>
<dbReference type="PROSITE" id="PS51873">
    <property type="entry name" value="TRIAD"/>
    <property type="match status" value="1"/>
</dbReference>
<dbReference type="GO" id="GO:0006298">
    <property type="term" value="P:mismatch repair"/>
    <property type="evidence" value="ECO:0007669"/>
    <property type="project" value="TreeGrafter"/>
</dbReference>
<keyword evidence="10" id="KW-0234">DNA repair</keyword>